<proteinExistence type="predicted"/>
<feature type="region of interest" description="Disordered" evidence="1">
    <location>
        <begin position="41"/>
        <end position="62"/>
    </location>
</feature>
<organism evidence="2">
    <name type="scientific">Amphimedon queenslandica</name>
    <name type="common">Sponge</name>
    <dbReference type="NCBI Taxonomy" id="400682"/>
    <lineage>
        <taxon>Eukaryota</taxon>
        <taxon>Metazoa</taxon>
        <taxon>Porifera</taxon>
        <taxon>Demospongiae</taxon>
        <taxon>Heteroscleromorpha</taxon>
        <taxon>Haplosclerida</taxon>
        <taxon>Niphatidae</taxon>
        <taxon>Amphimedon</taxon>
    </lineage>
</organism>
<dbReference type="EnsemblMetazoa" id="Aqu2.1.38987_001">
    <property type="protein sequence ID" value="Aqu2.1.38987_001"/>
    <property type="gene ID" value="Aqu2.1.38987"/>
</dbReference>
<evidence type="ECO:0000256" key="1">
    <source>
        <dbReference type="SAM" id="MobiDB-lite"/>
    </source>
</evidence>
<reference evidence="2" key="1">
    <citation type="submission" date="2017-05" db="UniProtKB">
        <authorList>
            <consortium name="EnsemblMetazoa"/>
        </authorList>
    </citation>
    <scope>IDENTIFICATION</scope>
</reference>
<name>A0A1X7VHP4_AMPQE</name>
<feature type="compositionally biased region" description="Low complexity" evidence="1">
    <location>
        <begin position="44"/>
        <end position="53"/>
    </location>
</feature>
<sequence length="95" mass="10877">MLQQQQSILTSIQSKQEELRKDIVFANSQIEKRLDVLEDKVKGSSLESSPSSSSRERKKIRQKVAAIHDKLDEGFKPEESIKSEHNVQIRDCLVV</sequence>
<protein>
    <submittedName>
        <fullName evidence="2">Uncharacterized protein</fullName>
    </submittedName>
</protein>
<evidence type="ECO:0000313" key="2">
    <source>
        <dbReference type="EnsemblMetazoa" id="Aqu2.1.38987_001"/>
    </source>
</evidence>
<accession>A0A1X7VHP4</accession>
<dbReference type="AlphaFoldDB" id="A0A1X7VHP4"/>
<dbReference type="InParanoid" id="A0A1X7VHP4"/>